<organism evidence="1 2">
    <name type="scientific">Oceanobacillus kimchii</name>
    <dbReference type="NCBI Taxonomy" id="746691"/>
    <lineage>
        <taxon>Bacteria</taxon>
        <taxon>Bacillati</taxon>
        <taxon>Bacillota</taxon>
        <taxon>Bacilli</taxon>
        <taxon>Bacillales</taxon>
        <taxon>Bacillaceae</taxon>
        <taxon>Oceanobacillus</taxon>
    </lineage>
</organism>
<comment type="caution">
    <text evidence="1">The sequence shown here is derived from an EMBL/GenBank/DDBJ whole genome shotgun (WGS) entry which is preliminary data.</text>
</comment>
<name>A0ABQ5TFJ3_9BACI</name>
<keyword evidence="2" id="KW-1185">Reference proteome</keyword>
<evidence type="ECO:0000313" key="1">
    <source>
        <dbReference type="EMBL" id="GLO65649.1"/>
    </source>
</evidence>
<gene>
    <name evidence="1" type="ORF">MACH08_14330</name>
</gene>
<dbReference type="Proteomes" id="UP001275436">
    <property type="component" value="Unassembled WGS sequence"/>
</dbReference>
<sequence>MRLLIVNCNSWVGYHIADALLMEGFLVDGVIDHDEPGDLEMYFGRNSLYEEVTLQTKKEYEIGIIIDDFITELPKGVKHWITISTNNDKRIESATQTMTCIYPSLLVGEWMNMNEQGVYRNDEFIRFDSKYFKEQAIYIVDFVNALLHWIQMDNLPICFQVFPKQENISNKKVEKKIFLRKNRSIDTVIQSLKNHYEQFQK</sequence>
<dbReference type="RefSeq" id="WP_272031166.1">
    <property type="nucleotide sequence ID" value="NZ_BSKO01000001.1"/>
</dbReference>
<reference evidence="1 2" key="1">
    <citation type="submission" date="2023-02" db="EMBL/GenBank/DDBJ databases">
        <title>Oceanobacillus kimchii IFOP_LL358 isolated form Alexandrium catenella lab strain.</title>
        <authorList>
            <person name="Gajardo G."/>
            <person name="Ueki S."/>
            <person name="Maruyama F."/>
        </authorList>
    </citation>
    <scope>NUCLEOTIDE SEQUENCE [LARGE SCALE GENOMIC DNA]</scope>
    <source>
        <strain evidence="1 2">IFOP_LL358</strain>
    </source>
</reference>
<proteinExistence type="predicted"/>
<protein>
    <submittedName>
        <fullName evidence="1">Uncharacterized protein</fullName>
    </submittedName>
</protein>
<evidence type="ECO:0000313" key="2">
    <source>
        <dbReference type="Proteomes" id="UP001275436"/>
    </source>
</evidence>
<dbReference type="EMBL" id="BSKO01000001">
    <property type="protein sequence ID" value="GLO65649.1"/>
    <property type="molecule type" value="Genomic_DNA"/>
</dbReference>
<accession>A0ABQ5TFJ3</accession>